<keyword evidence="6" id="KW-1185">Reference proteome</keyword>
<dbReference type="Pfam" id="PF00550">
    <property type="entry name" value="PP-binding"/>
    <property type="match status" value="1"/>
</dbReference>
<dbReference type="PROSITE" id="PS50075">
    <property type="entry name" value="CARRIER"/>
    <property type="match status" value="1"/>
</dbReference>
<evidence type="ECO:0000313" key="5">
    <source>
        <dbReference type="EMBL" id="RGD56929.1"/>
    </source>
</evidence>
<evidence type="ECO:0000256" key="2">
    <source>
        <dbReference type="ARBA" id="ARBA00022450"/>
    </source>
</evidence>
<evidence type="ECO:0000313" key="6">
    <source>
        <dbReference type="Proteomes" id="UP000263377"/>
    </source>
</evidence>
<dbReference type="GO" id="GO:0008610">
    <property type="term" value="P:lipid biosynthetic process"/>
    <property type="evidence" value="ECO:0007669"/>
    <property type="project" value="UniProtKB-ARBA"/>
</dbReference>
<dbReference type="Gene3D" id="3.30.559.30">
    <property type="entry name" value="Nonribosomal peptide synthetase, condensation domain"/>
    <property type="match status" value="1"/>
</dbReference>
<gene>
    <name evidence="5" type="ORF">DR950_03205</name>
</gene>
<keyword evidence="3" id="KW-0597">Phosphoprotein</keyword>
<keyword evidence="2" id="KW-0596">Phosphopantetheine</keyword>
<organism evidence="5 6">
    <name type="scientific">Kitasatospora xanthocidica</name>
    <dbReference type="NCBI Taxonomy" id="83382"/>
    <lineage>
        <taxon>Bacteria</taxon>
        <taxon>Bacillati</taxon>
        <taxon>Actinomycetota</taxon>
        <taxon>Actinomycetes</taxon>
        <taxon>Kitasatosporales</taxon>
        <taxon>Streptomycetaceae</taxon>
        <taxon>Kitasatospora</taxon>
    </lineage>
</organism>
<dbReference type="Gene3D" id="3.30.559.10">
    <property type="entry name" value="Chloramphenicol acetyltransferase-like domain"/>
    <property type="match status" value="1"/>
</dbReference>
<dbReference type="Gene3D" id="1.10.1200.10">
    <property type="entry name" value="ACP-like"/>
    <property type="match status" value="1"/>
</dbReference>
<dbReference type="InterPro" id="IPR020845">
    <property type="entry name" value="AMP-binding_CS"/>
</dbReference>
<dbReference type="InterPro" id="IPR036736">
    <property type="entry name" value="ACP-like_sf"/>
</dbReference>
<dbReference type="Proteomes" id="UP000263377">
    <property type="component" value="Unassembled WGS sequence"/>
</dbReference>
<sequence>MSARPASVPLTLPALLDHRAALHPERTALLVPGGGSLTYGRWRERAVRAAHGLAGAGVRPGDTVALLFTNREWDAYAVAFLAAHYAGAAGLVIREDLAPADVERLVEAAGARWAVAGNGPRTALPTFALEGLDGLGGLDAPDTPAPDEPPHRVAPGDLAQVIGTSGTTGTPKGVRAAHASLTAGLVLDPRPRPYAHSRHAVHAFPIGTNAAQAVLVNALTAQPTTICLPRFDAEEFGRVVEESGAGTVFLVPSMAVELLNSGVADRRDLGSVRLVGSTAAALPPAVAAGLSAALPKATVVNTYTSAEAAPAQISAVVDPGRPGSLGRPTDPADLRILDEAGEPVPPGGTGEIWLRQPGPPRGYAGAASDTVFRDGWVRMGDLGRLDGDGFLHLVDRESDIVKSGALKVSTLRIEAVLHEHPQVADAAALGLPHPVMGQVPVAAVVPRPDGIDLDGLRLFLSERLARPELPVRVLVLDSLPRNPSGKVLKHELRTAFEVPAPTTGRAPETERELALAGLWRAVLGRPVRAVEEEFFALGGDSFRAVQLAAAISAEFGVAARTALVFERPSLRAQAAWLERADVAPAEPAERSGAEVSAFLRSLRAQPHDLPLTSQQENFLRWMAEAPGRNVGAVAVMFRVTEGLRTDVLADALHEAIRRHPALRTRFVPVPGAEPGVLRAVLDDEPHADVVLVEAPGASDDEVSARLVAVRDRLTDVASGPMTRLAVVSRGPADHVVLLAVHHLVSDGWSLGVLLRELGVAYSALCHGRRVPAARPGPEYGELVEWSNAHWSASRTHFGTALAHAPAAVDPFPGRRHTEVVLSAAHAFTVPPAAADALRARAAELGATPFLAVAAVWSGLLAARSGQPDLVLMTPVPGRTRPEAERAVGCFVQSLLVRVDVSGAPGFAELLDRVRSAATTALDHQLYPFAEFSPLVPFAAWLRYENWSAPAQLPGVACAAWELPRNATVPYPLPGGDRHVPELAVTEQPDGALRCWLRYNEHAFEAATVSALADDLAAALAGAAGI</sequence>
<dbReference type="PROSITE" id="PS00455">
    <property type="entry name" value="AMP_BINDING"/>
    <property type="match status" value="1"/>
</dbReference>
<dbReference type="InterPro" id="IPR000873">
    <property type="entry name" value="AMP-dep_synth/lig_dom"/>
</dbReference>
<dbReference type="InterPro" id="IPR025110">
    <property type="entry name" value="AMP-bd_C"/>
</dbReference>
<dbReference type="InterPro" id="IPR045851">
    <property type="entry name" value="AMP-bd_C_sf"/>
</dbReference>
<feature type="domain" description="Carrier" evidence="4">
    <location>
        <begin position="506"/>
        <end position="581"/>
    </location>
</feature>
<dbReference type="GO" id="GO:0003824">
    <property type="term" value="F:catalytic activity"/>
    <property type="evidence" value="ECO:0007669"/>
    <property type="project" value="InterPro"/>
</dbReference>
<evidence type="ECO:0000256" key="3">
    <source>
        <dbReference type="ARBA" id="ARBA00022553"/>
    </source>
</evidence>
<dbReference type="Pfam" id="PF00668">
    <property type="entry name" value="Condensation"/>
    <property type="match status" value="1"/>
</dbReference>
<dbReference type="SUPFAM" id="SSF52777">
    <property type="entry name" value="CoA-dependent acyltransferases"/>
    <property type="match status" value="2"/>
</dbReference>
<dbReference type="SUPFAM" id="SSF47336">
    <property type="entry name" value="ACP-like"/>
    <property type="match status" value="1"/>
</dbReference>
<dbReference type="Pfam" id="PF13193">
    <property type="entry name" value="AMP-binding_C"/>
    <property type="match status" value="1"/>
</dbReference>
<dbReference type="InterPro" id="IPR001242">
    <property type="entry name" value="Condensation_dom"/>
</dbReference>
<dbReference type="AlphaFoldDB" id="A0A372ZLZ5"/>
<comment type="cofactor">
    <cofactor evidence="1">
        <name>pantetheine 4'-phosphate</name>
        <dbReference type="ChEBI" id="CHEBI:47942"/>
    </cofactor>
</comment>
<protein>
    <submittedName>
        <fullName evidence="5">Peptide synthetase</fullName>
    </submittedName>
</protein>
<reference evidence="5 6" key="1">
    <citation type="submission" date="2018-08" db="EMBL/GenBank/DDBJ databases">
        <title>Diversity &amp; Physiological Properties of Lignin-Decomposing Actinobacteria from Soil.</title>
        <authorList>
            <person name="Roh S.G."/>
            <person name="Kim S.B."/>
        </authorList>
    </citation>
    <scope>NUCLEOTIDE SEQUENCE [LARGE SCALE GENOMIC DNA]</scope>
    <source>
        <strain evidence="5 6">MMS17-GH009</strain>
    </source>
</reference>
<dbReference type="GO" id="GO:0005737">
    <property type="term" value="C:cytoplasm"/>
    <property type="evidence" value="ECO:0007669"/>
    <property type="project" value="TreeGrafter"/>
</dbReference>
<dbReference type="GO" id="GO:0017000">
    <property type="term" value="P:antibiotic biosynthetic process"/>
    <property type="evidence" value="ECO:0007669"/>
    <property type="project" value="UniProtKB-ARBA"/>
</dbReference>
<evidence type="ECO:0000259" key="4">
    <source>
        <dbReference type="PROSITE" id="PS50075"/>
    </source>
</evidence>
<comment type="caution">
    <text evidence="5">The sequence shown here is derived from an EMBL/GenBank/DDBJ whole genome shotgun (WGS) entry which is preliminary data.</text>
</comment>
<dbReference type="InterPro" id="IPR009081">
    <property type="entry name" value="PP-bd_ACP"/>
</dbReference>
<dbReference type="PANTHER" id="PTHR45527">
    <property type="entry name" value="NONRIBOSOMAL PEPTIDE SYNTHETASE"/>
    <property type="match status" value="1"/>
</dbReference>
<evidence type="ECO:0000256" key="1">
    <source>
        <dbReference type="ARBA" id="ARBA00001957"/>
    </source>
</evidence>
<dbReference type="SUPFAM" id="SSF56801">
    <property type="entry name" value="Acetyl-CoA synthetase-like"/>
    <property type="match status" value="1"/>
</dbReference>
<name>A0A372ZLZ5_9ACTN</name>
<dbReference type="GO" id="GO:0043041">
    <property type="term" value="P:amino acid activation for nonribosomal peptide biosynthetic process"/>
    <property type="evidence" value="ECO:0007669"/>
    <property type="project" value="TreeGrafter"/>
</dbReference>
<dbReference type="Gene3D" id="3.30.300.30">
    <property type="match status" value="1"/>
</dbReference>
<dbReference type="GO" id="GO:0044550">
    <property type="term" value="P:secondary metabolite biosynthetic process"/>
    <property type="evidence" value="ECO:0007669"/>
    <property type="project" value="TreeGrafter"/>
</dbReference>
<dbReference type="RefSeq" id="WP_117485603.1">
    <property type="nucleotide sequence ID" value="NZ_QVIG01000001.1"/>
</dbReference>
<dbReference type="PANTHER" id="PTHR45527:SF1">
    <property type="entry name" value="FATTY ACID SYNTHASE"/>
    <property type="match status" value="1"/>
</dbReference>
<dbReference type="Pfam" id="PF00501">
    <property type="entry name" value="AMP-binding"/>
    <property type="match status" value="1"/>
</dbReference>
<dbReference type="InterPro" id="IPR020806">
    <property type="entry name" value="PKS_PP-bd"/>
</dbReference>
<proteinExistence type="predicted"/>
<dbReference type="EMBL" id="QVIG01000001">
    <property type="protein sequence ID" value="RGD56929.1"/>
    <property type="molecule type" value="Genomic_DNA"/>
</dbReference>
<dbReference type="SMART" id="SM00823">
    <property type="entry name" value="PKS_PP"/>
    <property type="match status" value="1"/>
</dbReference>
<dbReference type="GO" id="GO:0031177">
    <property type="term" value="F:phosphopantetheine binding"/>
    <property type="evidence" value="ECO:0007669"/>
    <property type="project" value="InterPro"/>
</dbReference>
<accession>A0A372ZLZ5</accession>
<dbReference type="InterPro" id="IPR042099">
    <property type="entry name" value="ANL_N_sf"/>
</dbReference>
<dbReference type="InterPro" id="IPR023213">
    <property type="entry name" value="CAT-like_dom_sf"/>
</dbReference>
<dbReference type="Gene3D" id="3.40.50.12780">
    <property type="entry name" value="N-terminal domain of ligase-like"/>
    <property type="match status" value="1"/>
</dbReference>